<organism evidence="11 12">
    <name type="scientific">Periplaneta americana</name>
    <name type="common">American cockroach</name>
    <name type="synonym">Blatta americana</name>
    <dbReference type="NCBI Taxonomy" id="6978"/>
    <lineage>
        <taxon>Eukaryota</taxon>
        <taxon>Metazoa</taxon>
        <taxon>Ecdysozoa</taxon>
        <taxon>Arthropoda</taxon>
        <taxon>Hexapoda</taxon>
        <taxon>Insecta</taxon>
        <taxon>Pterygota</taxon>
        <taxon>Neoptera</taxon>
        <taxon>Polyneoptera</taxon>
        <taxon>Dictyoptera</taxon>
        <taxon>Blattodea</taxon>
        <taxon>Blattoidea</taxon>
        <taxon>Blattidae</taxon>
        <taxon>Blattinae</taxon>
        <taxon>Periplaneta</taxon>
    </lineage>
</organism>
<evidence type="ECO:0000256" key="9">
    <source>
        <dbReference type="ARBA" id="ARBA00023224"/>
    </source>
</evidence>
<dbReference type="PANTHER" id="PTHR21137:SF35">
    <property type="entry name" value="ODORANT RECEPTOR 19A-RELATED"/>
    <property type="match status" value="1"/>
</dbReference>
<keyword evidence="5" id="KW-0552">Olfaction</keyword>
<feature type="transmembrane region" description="Helical" evidence="10">
    <location>
        <begin position="77"/>
        <end position="99"/>
    </location>
</feature>
<evidence type="ECO:0000313" key="12">
    <source>
        <dbReference type="Proteomes" id="UP001148838"/>
    </source>
</evidence>
<keyword evidence="12" id="KW-1185">Reference proteome</keyword>
<evidence type="ECO:0000256" key="6">
    <source>
        <dbReference type="ARBA" id="ARBA00022989"/>
    </source>
</evidence>
<proteinExistence type="predicted"/>
<feature type="non-terminal residue" evidence="11">
    <location>
        <position position="477"/>
    </location>
</feature>
<evidence type="ECO:0000256" key="8">
    <source>
        <dbReference type="ARBA" id="ARBA00023170"/>
    </source>
</evidence>
<feature type="transmembrane region" description="Helical" evidence="10">
    <location>
        <begin position="145"/>
        <end position="166"/>
    </location>
</feature>
<keyword evidence="8" id="KW-0675">Receptor</keyword>
<evidence type="ECO:0008006" key="13">
    <source>
        <dbReference type="Google" id="ProtNLM"/>
    </source>
</evidence>
<evidence type="ECO:0000256" key="7">
    <source>
        <dbReference type="ARBA" id="ARBA00023136"/>
    </source>
</evidence>
<gene>
    <name evidence="11" type="ORF">ANN_02448</name>
</gene>
<protein>
    <recommendedName>
        <fullName evidence="13">Odorant receptor</fullName>
    </recommendedName>
</protein>
<dbReference type="PANTHER" id="PTHR21137">
    <property type="entry name" value="ODORANT RECEPTOR"/>
    <property type="match status" value="1"/>
</dbReference>
<dbReference type="Proteomes" id="UP001148838">
    <property type="component" value="Unassembled WGS sequence"/>
</dbReference>
<comment type="caution">
    <text evidence="11">The sequence shown here is derived from an EMBL/GenBank/DDBJ whole genome shotgun (WGS) entry which is preliminary data.</text>
</comment>
<dbReference type="Pfam" id="PF02949">
    <property type="entry name" value="7tm_6"/>
    <property type="match status" value="2"/>
</dbReference>
<evidence type="ECO:0000256" key="4">
    <source>
        <dbReference type="ARBA" id="ARBA00022692"/>
    </source>
</evidence>
<keyword evidence="7 10" id="KW-0472">Membrane</keyword>
<keyword evidence="9" id="KW-0807">Transducer</keyword>
<evidence type="ECO:0000256" key="10">
    <source>
        <dbReference type="SAM" id="Phobius"/>
    </source>
</evidence>
<name>A0ABQ8TY26_PERAM</name>
<comment type="subcellular location">
    <subcellularLocation>
        <location evidence="1">Cell membrane</location>
        <topology evidence="1">Multi-pass membrane protein</topology>
    </subcellularLocation>
</comment>
<evidence type="ECO:0000256" key="3">
    <source>
        <dbReference type="ARBA" id="ARBA00022606"/>
    </source>
</evidence>
<evidence type="ECO:0000313" key="11">
    <source>
        <dbReference type="EMBL" id="KAJ4451012.1"/>
    </source>
</evidence>
<keyword evidence="2" id="KW-1003">Cell membrane</keyword>
<evidence type="ECO:0000256" key="1">
    <source>
        <dbReference type="ARBA" id="ARBA00004651"/>
    </source>
</evidence>
<reference evidence="11 12" key="1">
    <citation type="journal article" date="2022" name="Allergy">
        <title>Genome assembly and annotation of Periplaneta americana reveal a comprehensive cockroach allergen profile.</title>
        <authorList>
            <person name="Wang L."/>
            <person name="Xiong Q."/>
            <person name="Saelim N."/>
            <person name="Wang L."/>
            <person name="Nong W."/>
            <person name="Wan A.T."/>
            <person name="Shi M."/>
            <person name="Liu X."/>
            <person name="Cao Q."/>
            <person name="Hui J.H.L."/>
            <person name="Sookrung N."/>
            <person name="Leung T.F."/>
            <person name="Tungtrongchitr A."/>
            <person name="Tsui S.K.W."/>
        </authorList>
    </citation>
    <scope>NUCLEOTIDE SEQUENCE [LARGE SCALE GENOMIC DNA]</scope>
    <source>
        <strain evidence="11">PWHHKU_190912</strain>
    </source>
</reference>
<feature type="transmembrane region" description="Helical" evidence="10">
    <location>
        <begin position="12"/>
        <end position="31"/>
    </location>
</feature>
<dbReference type="EMBL" id="JAJSOF020000001">
    <property type="protein sequence ID" value="KAJ4451012.1"/>
    <property type="molecule type" value="Genomic_DNA"/>
</dbReference>
<dbReference type="InterPro" id="IPR004117">
    <property type="entry name" value="7tm6_olfct_rcpt"/>
</dbReference>
<evidence type="ECO:0000256" key="2">
    <source>
        <dbReference type="ARBA" id="ARBA00022475"/>
    </source>
</evidence>
<keyword evidence="6 10" id="KW-1133">Transmembrane helix</keyword>
<sequence>MKVIVDRNHFDEIIECIILLIAYIVFIPKYCTILMKSTEIRNLVYLVPENFFIHTDHLTTENKSIIMSTLKYAKCLTLFYTSLLTTCFIFNIDIVPFVLNYKAIRESSNTTSEALRVLQFNIWLPYDYFPSPAFQLTYFFLTIKYHIVGFSILSADILILNLLIYASGQFELLWYALKNFEENVIYRVRKKNSIGNEEDVDILTLEHKTDIVRDGKSSYLHNKTGHGNLMPNKIKLSQIKEDETSWDGFDYFSSDICDNYRQLKNLSPGPHLFQREAEYYLTECIQHHQNLIDNTEFAQKYRVFCKRTDLLWSTTFFVKFATASLWLCFLGYQALVVINCNEKFAFIYYTDRHHLHEDAAVFGMRSMPSSPVLDFRNKHYDAGKNCSAAGYRSRNLWLNAPALYQLSYLRTTPDTVLGSSVDTVLSEAVYNAVYESEWYTQSERFKQCTRMIIMRAQKPVRITAGRFGTLSLPLFAS</sequence>
<accession>A0ABQ8TY26</accession>
<keyword evidence="3" id="KW-0716">Sensory transduction</keyword>
<keyword evidence="4 10" id="KW-0812">Transmembrane</keyword>
<evidence type="ECO:0000256" key="5">
    <source>
        <dbReference type="ARBA" id="ARBA00022725"/>
    </source>
</evidence>